<comment type="similarity">
    <text evidence="1">Belongs to the DprA/Smf family.</text>
</comment>
<proteinExistence type="inferred from homology"/>
<feature type="region of interest" description="Disordered" evidence="2">
    <location>
        <begin position="122"/>
        <end position="142"/>
    </location>
</feature>
<sequence length="417" mass="43659">MSSEELAGWLRLTLTIGVGNDAARRLLAAFGLPQAIFEQSDSALGQLLTPAQVKAAQTEPPGLSALLRTTQDWLAAQADPALGGRMIVTLGDPAYPLSLLATDDPPLMLYLLGQVQALAPQSAHQRSPVAEPTEAADGRGHAANGWPSRAIAMVGSRNPTPQGAENARQFARSFSAAGLTVVSGLALGVDGAAHDGALSAWPDAATADPSGRICTVAVIGTGIDRVYPRQHHELARRIARQGLIVSEYPLGTPPLAANFPKRNRLIAGLSQGTLVIEAALQSGSLITARLTSEQGKDVFAVPGSIHNPQSRGCHALIRQGAKLVETAQDVLEELRWPATVVAIESEAASAEPTCATGTLDTEDEVLRALGSDPVGLDALLARTGLDTPRLQARLLELELDGHVARLPGGLWQRMARA</sequence>
<dbReference type="PANTHER" id="PTHR43022">
    <property type="entry name" value="PROTEIN SMF"/>
    <property type="match status" value="1"/>
</dbReference>
<accession>A0A2S0MB99</accession>
<dbReference type="NCBIfam" id="TIGR00732">
    <property type="entry name" value="dprA"/>
    <property type="match status" value="1"/>
</dbReference>
<reference evidence="5 6" key="1">
    <citation type="submission" date="2018-03" db="EMBL/GenBank/DDBJ databases">
        <title>Genome sequencing of Ottowia sp.</title>
        <authorList>
            <person name="Kim S.-J."/>
            <person name="Heo J."/>
            <person name="Kwon S.-W."/>
        </authorList>
    </citation>
    <scope>NUCLEOTIDE SEQUENCE [LARGE SCALE GENOMIC DNA]</scope>
    <source>
        <strain evidence="5 6">KADR8-3</strain>
    </source>
</reference>
<gene>
    <name evidence="5" type="primary">dprA</name>
    <name evidence="5" type="ORF">C6570_01470</name>
</gene>
<evidence type="ECO:0000313" key="5">
    <source>
        <dbReference type="EMBL" id="AVO33071.1"/>
    </source>
</evidence>
<name>A0A2S0MB99_9BURK</name>
<dbReference type="GO" id="GO:0009294">
    <property type="term" value="P:DNA-mediated transformation"/>
    <property type="evidence" value="ECO:0007669"/>
    <property type="project" value="InterPro"/>
</dbReference>
<dbReference type="Gene3D" id="3.40.50.450">
    <property type="match status" value="1"/>
</dbReference>
<dbReference type="OrthoDB" id="9785707at2"/>
<evidence type="ECO:0000256" key="2">
    <source>
        <dbReference type="SAM" id="MobiDB-lite"/>
    </source>
</evidence>
<evidence type="ECO:0000259" key="3">
    <source>
        <dbReference type="Pfam" id="PF02481"/>
    </source>
</evidence>
<dbReference type="Pfam" id="PF02481">
    <property type="entry name" value="DNA_processg_A"/>
    <property type="match status" value="1"/>
</dbReference>
<dbReference type="InterPro" id="IPR036388">
    <property type="entry name" value="WH-like_DNA-bd_sf"/>
</dbReference>
<dbReference type="InterPro" id="IPR003488">
    <property type="entry name" value="DprA"/>
</dbReference>
<dbReference type="SUPFAM" id="SSF102405">
    <property type="entry name" value="MCP/YpsA-like"/>
    <property type="match status" value="1"/>
</dbReference>
<organism evidence="5 6">
    <name type="scientific">Ottowia oryzae</name>
    <dbReference type="NCBI Taxonomy" id="2109914"/>
    <lineage>
        <taxon>Bacteria</taxon>
        <taxon>Pseudomonadati</taxon>
        <taxon>Pseudomonadota</taxon>
        <taxon>Betaproteobacteria</taxon>
        <taxon>Burkholderiales</taxon>
        <taxon>Comamonadaceae</taxon>
        <taxon>Ottowia</taxon>
    </lineage>
</organism>
<dbReference type="KEGG" id="otk:C6570_01470"/>
<dbReference type="InterPro" id="IPR041614">
    <property type="entry name" value="DprA_WH"/>
</dbReference>
<protein>
    <submittedName>
        <fullName evidence="5">DNA-protecting protein DprA</fullName>
    </submittedName>
</protein>
<feature type="domain" description="Smf/DprA SLOG" evidence="3">
    <location>
        <begin position="148"/>
        <end position="334"/>
    </location>
</feature>
<dbReference type="AlphaFoldDB" id="A0A2S0MB99"/>
<dbReference type="Proteomes" id="UP000239709">
    <property type="component" value="Chromosome"/>
</dbReference>
<keyword evidence="6" id="KW-1185">Reference proteome</keyword>
<evidence type="ECO:0000259" key="4">
    <source>
        <dbReference type="Pfam" id="PF17782"/>
    </source>
</evidence>
<dbReference type="Gene3D" id="1.10.10.10">
    <property type="entry name" value="Winged helix-like DNA-binding domain superfamily/Winged helix DNA-binding domain"/>
    <property type="match status" value="1"/>
</dbReference>
<evidence type="ECO:0000256" key="1">
    <source>
        <dbReference type="ARBA" id="ARBA00006525"/>
    </source>
</evidence>
<dbReference type="EMBL" id="CP027666">
    <property type="protein sequence ID" value="AVO33071.1"/>
    <property type="molecule type" value="Genomic_DNA"/>
</dbReference>
<dbReference type="PANTHER" id="PTHR43022:SF1">
    <property type="entry name" value="PROTEIN SMF"/>
    <property type="match status" value="1"/>
</dbReference>
<dbReference type="InterPro" id="IPR057666">
    <property type="entry name" value="DrpA_SLOG"/>
</dbReference>
<dbReference type="Pfam" id="PF17782">
    <property type="entry name" value="WHD_DprA"/>
    <property type="match status" value="1"/>
</dbReference>
<feature type="domain" description="DprA winged helix" evidence="4">
    <location>
        <begin position="357"/>
        <end position="409"/>
    </location>
</feature>
<dbReference type="RefSeq" id="WP_106701406.1">
    <property type="nucleotide sequence ID" value="NZ_CP027666.1"/>
</dbReference>
<evidence type="ECO:0000313" key="6">
    <source>
        <dbReference type="Proteomes" id="UP000239709"/>
    </source>
</evidence>